<dbReference type="EMBL" id="CAJMWW010000091">
    <property type="protein sequence ID" value="CAE6438236.1"/>
    <property type="molecule type" value="Genomic_DNA"/>
</dbReference>
<comment type="caution">
    <text evidence="1">The sequence shown here is derived from an EMBL/GenBank/DDBJ whole genome shotgun (WGS) entry which is preliminary data.</text>
</comment>
<dbReference type="CDD" id="cd02972">
    <property type="entry name" value="DsbA_family"/>
    <property type="match status" value="1"/>
</dbReference>
<name>A0A8H2XYF0_9AGAM</name>
<dbReference type="PANTHER" id="PTHR33875:SF2">
    <property type="entry name" value="ACR183CP"/>
    <property type="match status" value="1"/>
</dbReference>
<dbReference type="PANTHER" id="PTHR33875">
    <property type="entry name" value="OS09G0542200 PROTEIN"/>
    <property type="match status" value="1"/>
</dbReference>
<evidence type="ECO:0000313" key="2">
    <source>
        <dbReference type="Proteomes" id="UP000663841"/>
    </source>
</evidence>
<dbReference type="AlphaFoldDB" id="A0A8H2XYF0"/>
<sequence>MTSTKQAIIHFQHPKYPISQIKPDAPLHTPTTKLAQSYNRTSRHTTMSLQPSLSFLTIGNPASPHTLELYLDFVCPFSAKIFVNAVDRVLKPLLTEGKYAGRVKLVIRLQPQPWHGSSTFTHEAALAVGRVAPDRFYDYAIEVRFTCPALSTPLTYTQLFKAQSEFFDIPTSTLTPLQIREKLVSLAPEGIDRKAVGELLELKLTPNGGVSVTDDLKYNIKLGRQNGIHVTPSALWDGLLANDVSSSWAKDEWEQFLEAKVTA</sequence>
<reference evidence="1" key="1">
    <citation type="submission" date="2021-01" db="EMBL/GenBank/DDBJ databases">
        <authorList>
            <person name="Kaushik A."/>
        </authorList>
    </citation>
    <scope>NUCLEOTIDE SEQUENCE</scope>
    <source>
        <strain evidence="1">AG3-T5</strain>
    </source>
</reference>
<proteinExistence type="predicted"/>
<evidence type="ECO:0000313" key="1">
    <source>
        <dbReference type="EMBL" id="CAE6438236.1"/>
    </source>
</evidence>
<dbReference type="SUPFAM" id="SSF52833">
    <property type="entry name" value="Thioredoxin-like"/>
    <property type="match status" value="1"/>
</dbReference>
<gene>
    <name evidence="1" type="ORF">RDB_LOCUS88459</name>
</gene>
<accession>A0A8H2XYF0</accession>
<dbReference type="Gene3D" id="3.40.30.10">
    <property type="entry name" value="Glutaredoxin"/>
    <property type="match status" value="1"/>
</dbReference>
<dbReference type="Proteomes" id="UP000663841">
    <property type="component" value="Unassembled WGS sequence"/>
</dbReference>
<evidence type="ECO:0008006" key="3">
    <source>
        <dbReference type="Google" id="ProtNLM"/>
    </source>
</evidence>
<dbReference type="InterPro" id="IPR036249">
    <property type="entry name" value="Thioredoxin-like_sf"/>
</dbReference>
<protein>
    <recommendedName>
        <fullName evidence="3">Thioredoxin-like fold domain-containing protein</fullName>
    </recommendedName>
</protein>
<organism evidence="1 2">
    <name type="scientific">Rhizoctonia solani</name>
    <dbReference type="NCBI Taxonomy" id="456999"/>
    <lineage>
        <taxon>Eukaryota</taxon>
        <taxon>Fungi</taxon>
        <taxon>Dikarya</taxon>
        <taxon>Basidiomycota</taxon>
        <taxon>Agaricomycotina</taxon>
        <taxon>Agaricomycetes</taxon>
        <taxon>Cantharellales</taxon>
        <taxon>Ceratobasidiaceae</taxon>
        <taxon>Rhizoctonia</taxon>
    </lineage>
</organism>